<evidence type="ECO:0000313" key="3">
    <source>
        <dbReference type="Proteomes" id="UP000054560"/>
    </source>
</evidence>
<accession>A0A0L0FCJ8</accession>
<protein>
    <submittedName>
        <fullName evidence="2">Uncharacterized protein</fullName>
    </submittedName>
</protein>
<dbReference type="EMBL" id="KQ244681">
    <property type="protein sequence ID" value="KNC74176.1"/>
    <property type="molecule type" value="Genomic_DNA"/>
</dbReference>
<keyword evidence="1" id="KW-0812">Transmembrane</keyword>
<feature type="non-terminal residue" evidence="2">
    <location>
        <position position="1"/>
    </location>
</feature>
<keyword evidence="3" id="KW-1185">Reference proteome</keyword>
<keyword evidence="1" id="KW-0472">Membrane</keyword>
<dbReference type="GeneID" id="25913773"/>
<name>A0A0L0FCJ8_9EUKA</name>
<reference evidence="2 3" key="1">
    <citation type="submission" date="2011-02" db="EMBL/GenBank/DDBJ databases">
        <title>The Genome Sequence of Sphaeroforma arctica JP610.</title>
        <authorList>
            <consortium name="The Broad Institute Genome Sequencing Platform"/>
            <person name="Russ C."/>
            <person name="Cuomo C."/>
            <person name="Young S.K."/>
            <person name="Zeng Q."/>
            <person name="Gargeya S."/>
            <person name="Alvarado L."/>
            <person name="Berlin A."/>
            <person name="Chapman S.B."/>
            <person name="Chen Z."/>
            <person name="Freedman E."/>
            <person name="Gellesch M."/>
            <person name="Goldberg J."/>
            <person name="Griggs A."/>
            <person name="Gujja S."/>
            <person name="Heilman E."/>
            <person name="Heiman D."/>
            <person name="Howarth C."/>
            <person name="Mehta T."/>
            <person name="Neiman D."/>
            <person name="Pearson M."/>
            <person name="Roberts A."/>
            <person name="Saif S."/>
            <person name="Shea T."/>
            <person name="Shenoy N."/>
            <person name="Sisk P."/>
            <person name="Stolte C."/>
            <person name="Sykes S."/>
            <person name="White J."/>
            <person name="Yandava C."/>
            <person name="Burger G."/>
            <person name="Gray M.W."/>
            <person name="Holland P.W.H."/>
            <person name="King N."/>
            <person name="Lang F.B.F."/>
            <person name="Roger A.J."/>
            <person name="Ruiz-Trillo I."/>
            <person name="Haas B."/>
            <person name="Nusbaum C."/>
            <person name="Birren B."/>
        </authorList>
    </citation>
    <scope>NUCLEOTIDE SEQUENCE [LARGE SCALE GENOMIC DNA]</scope>
    <source>
        <strain evidence="2 3">JP610</strain>
    </source>
</reference>
<evidence type="ECO:0000256" key="1">
    <source>
        <dbReference type="SAM" id="Phobius"/>
    </source>
</evidence>
<proteinExistence type="predicted"/>
<feature type="transmembrane region" description="Helical" evidence="1">
    <location>
        <begin position="32"/>
        <end position="50"/>
    </location>
</feature>
<organism evidence="2 3">
    <name type="scientific">Sphaeroforma arctica JP610</name>
    <dbReference type="NCBI Taxonomy" id="667725"/>
    <lineage>
        <taxon>Eukaryota</taxon>
        <taxon>Ichthyosporea</taxon>
        <taxon>Ichthyophonida</taxon>
        <taxon>Sphaeroforma</taxon>
    </lineage>
</organism>
<dbReference type="RefSeq" id="XP_014148078.1">
    <property type="nucleotide sequence ID" value="XM_014292603.1"/>
</dbReference>
<keyword evidence="1" id="KW-1133">Transmembrane helix</keyword>
<feature type="transmembrane region" description="Helical" evidence="1">
    <location>
        <begin position="82"/>
        <end position="100"/>
    </location>
</feature>
<sequence>QPPQRFHTARILTHYNFYRSPRPAARSLEKYLLRYLPLCTIIATFFAGTVQTDVPSFGYLVLCFTYFATNKRFLLLSDRLTFWHRLVVYNVCVLALKILWQ</sequence>
<dbReference type="Proteomes" id="UP000054560">
    <property type="component" value="Unassembled WGS sequence"/>
</dbReference>
<feature type="non-terminal residue" evidence="2">
    <location>
        <position position="101"/>
    </location>
</feature>
<gene>
    <name evidence="2" type="ORF">SARC_13269</name>
</gene>
<dbReference type="AlphaFoldDB" id="A0A0L0FCJ8"/>
<evidence type="ECO:0000313" key="2">
    <source>
        <dbReference type="EMBL" id="KNC74176.1"/>
    </source>
</evidence>